<dbReference type="GO" id="GO:0007155">
    <property type="term" value="P:cell adhesion"/>
    <property type="evidence" value="ECO:0007669"/>
    <property type="project" value="InterPro"/>
</dbReference>
<feature type="compositionally biased region" description="Low complexity" evidence="1">
    <location>
        <begin position="58"/>
        <end position="72"/>
    </location>
</feature>
<dbReference type="Proteomes" id="UP000261340">
    <property type="component" value="Unplaced"/>
</dbReference>
<feature type="region of interest" description="Disordered" evidence="1">
    <location>
        <begin position="44"/>
        <end position="72"/>
    </location>
</feature>
<protein>
    <submittedName>
        <fullName evidence="3">Secreted phosphoprotein 1</fullName>
    </submittedName>
</protein>
<sequence>MKVALVFVLLFAAVLCRPVRRVCQIKSEFLPLLPLTALLPRLSLQETDEEEEEDSSDSSESGESSTPAPATIVPVVVTETPAPEPTDDTIVATIVTDTARGDNLGGHPSEYKSIVYVEEKSYHKAPGPYKSYEFVDTGKKTAYAMTDGNEVEKLPKVYKVQLLMLLHDELLIHGAKITCRQILASIVEGDSAATPKQENECTQELKWDSEGGGTLRSVVAAPRGEKNHKRKL</sequence>
<evidence type="ECO:0000313" key="3">
    <source>
        <dbReference type="Ensembl" id="ENSACIP00000012401.1"/>
    </source>
</evidence>
<dbReference type="GeneTree" id="ENSGT00400000024390"/>
<dbReference type="Ensembl" id="ENSACIT00000012749.1">
    <property type="protein sequence ID" value="ENSACIP00000012401.1"/>
    <property type="gene ID" value="ENSACIG00000009667.1"/>
</dbReference>
<organism evidence="3 4">
    <name type="scientific">Amphilophus citrinellus</name>
    <name type="common">Midas cichlid</name>
    <name type="synonym">Cichlasoma citrinellum</name>
    <dbReference type="NCBI Taxonomy" id="61819"/>
    <lineage>
        <taxon>Eukaryota</taxon>
        <taxon>Metazoa</taxon>
        <taxon>Chordata</taxon>
        <taxon>Craniata</taxon>
        <taxon>Vertebrata</taxon>
        <taxon>Euteleostomi</taxon>
        <taxon>Actinopterygii</taxon>
        <taxon>Neopterygii</taxon>
        <taxon>Teleostei</taxon>
        <taxon>Neoteleostei</taxon>
        <taxon>Acanthomorphata</taxon>
        <taxon>Ovalentaria</taxon>
        <taxon>Cichlomorphae</taxon>
        <taxon>Cichliformes</taxon>
        <taxon>Cichlidae</taxon>
        <taxon>New World cichlids</taxon>
        <taxon>Cichlasomatinae</taxon>
        <taxon>Heroini</taxon>
        <taxon>Amphilophus</taxon>
    </lineage>
</organism>
<evidence type="ECO:0000256" key="2">
    <source>
        <dbReference type="SAM" id="SignalP"/>
    </source>
</evidence>
<keyword evidence="2" id="KW-0732">Signal</keyword>
<feature type="signal peptide" evidence="2">
    <location>
        <begin position="1"/>
        <end position="16"/>
    </location>
</feature>
<reference evidence="3" key="2">
    <citation type="submission" date="2025-09" db="UniProtKB">
        <authorList>
            <consortium name="Ensembl"/>
        </authorList>
    </citation>
    <scope>IDENTIFICATION</scope>
</reference>
<evidence type="ECO:0000313" key="4">
    <source>
        <dbReference type="Proteomes" id="UP000261340"/>
    </source>
</evidence>
<dbReference type="PANTHER" id="PTHR10607">
    <property type="entry name" value="OSTEOPONTIN"/>
    <property type="match status" value="1"/>
</dbReference>
<dbReference type="InterPro" id="IPR002038">
    <property type="entry name" value="Osteopontin"/>
</dbReference>
<keyword evidence="4" id="KW-1185">Reference proteome</keyword>
<name>A0A3Q0RP49_AMPCI</name>
<dbReference type="AlphaFoldDB" id="A0A3Q0RP49"/>
<feature type="compositionally biased region" description="Basic and acidic residues" evidence="1">
    <location>
        <begin position="197"/>
        <end position="209"/>
    </location>
</feature>
<feature type="region of interest" description="Disordered" evidence="1">
    <location>
        <begin position="195"/>
        <end position="232"/>
    </location>
</feature>
<feature type="compositionally biased region" description="Acidic residues" evidence="1">
    <location>
        <begin position="46"/>
        <end position="57"/>
    </location>
</feature>
<evidence type="ECO:0000256" key="1">
    <source>
        <dbReference type="SAM" id="MobiDB-lite"/>
    </source>
</evidence>
<accession>A0A3Q0RP49</accession>
<dbReference type="PANTHER" id="PTHR10607:SF1">
    <property type="entry name" value="OSTEOPONTIN"/>
    <property type="match status" value="1"/>
</dbReference>
<feature type="chain" id="PRO_5018583030" evidence="2">
    <location>
        <begin position="17"/>
        <end position="232"/>
    </location>
</feature>
<proteinExistence type="predicted"/>
<reference evidence="3" key="1">
    <citation type="submission" date="2025-08" db="UniProtKB">
        <authorList>
            <consortium name="Ensembl"/>
        </authorList>
    </citation>
    <scope>IDENTIFICATION</scope>
</reference>
<dbReference type="GO" id="GO:0001503">
    <property type="term" value="P:ossification"/>
    <property type="evidence" value="ECO:0007669"/>
    <property type="project" value="InterPro"/>
</dbReference>